<keyword evidence="3" id="KW-0547">Nucleotide-binding</keyword>
<evidence type="ECO:0000256" key="2">
    <source>
        <dbReference type="ARBA" id="ARBA00022448"/>
    </source>
</evidence>
<evidence type="ECO:0000256" key="3">
    <source>
        <dbReference type="ARBA" id="ARBA00022741"/>
    </source>
</evidence>
<protein>
    <submittedName>
        <fullName evidence="7">Leucine/isoleucine/valine transporter subunit ATP-binding component of ABC superfamily</fullName>
    </submittedName>
</protein>
<proteinExistence type="inferred from homology"/>
<dbReference type="InterPro" id="IPR003593">
    <property type="entry name" value="AAA+_ATPase"/>
</dbReference>
<evidence type="ECO:0000256" key="4">
    <source>
        <dbReference type="ARBA" id="ARBA00022840"/>
    </source>
</evidence>
<dbReference type="SMART" id="SM00382">
    <property type="entry name" value="AAA"/>
    <property type="match status" value="1"/>
</dbReference>
<evidence type="ECO:0000259" key="6">
    <source>
        <dbReference type="PROSITE" id="PS50893"/>
    </source>
</evidence>
<dbReference type="PANTHER" id="PTHR43820:SF4">
    <property type="entry name" value="HIGH-AFFINITY BRANCHED-CHAIN AMINO ACID TRANSPORT ATP-BINDING PROTEIN LIVF"/>
    <property type="match status" value="1"/>
</dbReference>
<keyword evidence="4 7" id="KW-0067">ATP-binding</keyword>
<dbReference type="InterPro" id="IPR027417">
    <property type="entry name" value="P-loop_NTPase"/>
</dbReference>
<evidence type="ECO:0000313" key="8">
    <source>
        <dbReference type="Proteomes" id="UP000182888"/>
    </source>
</evidence>
<dbReference type="SUPFAM" id="SSF52540">
    <property type="entry name" value="P-loop containing nucleoside triphosphate hydrolases"/>
    <property type="match status" value="1"/>
</dbReference>
<dbReference type="GO" id="GO:0005524">
    <property type="term" value="F:ATP binding"/>
    <property type="evidence" value="ECO:0007669"/>
    <property type="project" value="UniProtKB-KW"/>
</dbReference>
<dbReference type="Gene3D" id="3.40.50.300">
    <property type="entry name" value="P-loop containing nucleotide triphosphate hydrolases"/>
    <property type="match status" value="1"/>
</dbReference>
<dbReference type="GO" id="GO:0015807">
    <property type="term" value="P:L-amino acid transport"/>
    <property type="evidence" value="ECO:0007669"/>
    <property type="project" value="TreeGrafter"/>
</dbReference>
<dbReference type="InterPro" id="IPR017871">
    <property type="entry name" value="ABC_transporter-like_CS"/>
</dbReference>
<dbReference type="PROSITE" id="PS50893">
    <property type="entry name" value="ABC_TRANSPORTER_2"/>
    <property type="match status" value="1"/>
</dbReference>
<accession>A0A0K2VUV8</accession>
<dbReference type="InterPro" id="IPR003439">
    <property type="entry name" value="ABC_transporter-like_ATP-bd"/>
</dbReference>
<gene>
    <name evidence="7" type="primary">livF</name>
    <name evidence="7" type="ORF">MPL1032_180286</name>
</gene>
<dbReference type="Proteomes" id="UP000182888">
    <property type="component" value="Unassembled WGS sequence"/>
</dbReference>
<evidence type="ECO:0000313" key="7">
    <source>
        <dbReference type="EMBL" id="CDX54004.1"/>
    </source>
</evidence>
<dbReference type="GO" id="GO:0015658">
    <property type="term" value="F:branched-chain amino acid transmembrane transporter activity"/>
    <property type="evidence" value="ECO:0007669"/>
    <property type="project" value="TreeGrafter"/>
</dbReference>
<name>A0A0K2VUV8_MESPL</name>
<evidence type="ECO:0000256" key="5">
    <source>
        <dbReference type="ARBA" id="ARBA00022970"/>
    </source>
</evidence>
<organism evidence="7 8">
    <name type="scientific">Mesorhizobium plurifarium</name>
    <dbReference type="NCBI Taxonomy" id="69974"/>
    <lineage>
        <taxon>Bacteria</taxon>
        <taxon>Pseudomonadati</taxon>
        <taxon>Pseudomonadota</taxon>
        <taxon>Alphaproteobacteria</taxon>
        <taxon>Hyphomicrobiales</taxon>
        <taxon>Phyllobacteriaceae</taxon>
        <taxon>Mesorhizobium</taxon>
    </lineage>
</organism>
<dbReference type="Pfam" id="PF00005">
    <property type="entry name" value="ABC_tran"/>
    <property type="match status" value="1"/>
</dbReference>
<keyword evidence="5" id="KW-0029">Amino-acid transport</keyword>
<comment type="similarity">
    <text evidence="1">Belongs to the ABC transporter superfamily.</text>
</comment>
<dbReference type="GO" id="GO:0016887">
    <property type="term" value="F:ATP hydrolysis activity"/>
    <property type="evidence" value="ECO:0007669"/>
    <property type="project" value="InterPro"/>
</dbReference>
<reference evidence="8" key="1">
    <citation type="submission" date="2014-08" db="EMBL/GenBank/DDBJ databases">
        <authorList>
            <person name="Edwards T."/>
        </authorList>
    </citation>
    <scope>NUCLEOTIDE SEQUENCE [LARGE SCALE GENOMIC DNA]</scope>
</reference>
<evidence type="ECO:0000256" key="1">
    <source>
        <dbReference type="ARBA" id="ARBA00005417"/>
    </source>
</evidence>
<keyword evidence="2" id="KW-0813">Transport</keyword>
<dbReference type="EMBL" id="CCND01000010">
    <property type="protein sequence ID" value="CDX54004.1"/>
    <property type="molecule type" value="Genomic_DNA"/>
</dbReference>
<dbReference type="PANTHER" id="PTHR43820">
    <property type="entry name" value="HIGH-AFFINITY BRANCHED-CHAIN AMINO ACID TRANSPORT ATP-BINDING PROTEIN LIVF"/>
    <property type="match status" value="1"/>
</dbReference>
<dbReference type="AlphaFoldDB" id="A0A0K2VUV8"/>
<sequence>MSLLAVEHVDTGYGPVAVNRDVSLAVHQNEIVTILGPNGAGKTTLLRSIAGLVKPRRGAVLFDDRDVTALHADEKATLGVVMVPEGRHVFADMSVRENLLLGAYCRKDRDAIEADIALMENYFTILAKKRGAKAGTLSGGQQQMLAIARGLMARPRILLLDEPSLGLSPLLVSELQGIIIDVREKFRAAVLLVEQNAGLALSVAEQGYLMNSGRIVASGSIEQLKQSPVMQELYLGKRAQQNHGPSRAASP</sequence>
<dbReference type="InterPro" id="IPR052156">
    <property type="entry name" value="BCAA_Transport_ATP-bd_LivF"/>
</dbReference>
<dbReference type="CDD" id="cd03224">
    <property type="entry name" value="ABC_TM1139_LivF_branched"/>
    <property type="match status" value="1"/>
</dbReference>
<feature type="domain" description="ABC transporter" evidence="6">
    <location>
        <begin position="4"/>
        <end position="237"/>
    </location>
</feature>
<dbReference type="PROSITE" id="PS00211">
    <property type="entry name" value="ABC_TRANSPORTER_1"/>
    <property type="match status" value="1"/>
</dbReference>